<evidence type="ECO:0000256" key="8">
    <source>
        <dbReference type="NCBIfam" id="TIGR00392"/>
    </source>
</evidence>
<gene>
    <name evidence="12" type="primary">ileS</name>
    <name evidence="12" type="ORF">NFRAN_0424</name>
</gene>
<dbReference type="GO" id="GO:0005524">
    <property type="term" value="F:ATP binding"/>
    <property type="evidence" value="ECO:0007669"/>
    <property type="project" value="UniProtKB-KW"/>
</dbReference>
<dbReference type="GO" id="GO:0005737">
    <property type="term" value="C:cytoplasm"/>
    <property type="evidence" value="ECO:0007669"/>
    <property type="project" value="UniProtKB-UniRule"/>
</dbReference>
<dbReference type="NCBIfam" id="TIGR00392">
    <property type="entry name" value="ileS"/>
    <property type="match status" value="1"/>
</dbReference>
<evidence type="ECO:0000256" key="7">
    <source>
        <dbReference type="ARBA" id="ARBA00048359"/>
    </source>
</evidence>
<dbReference type="RefSeq" id="WP_134482803.1">
    <property type="nucleotide sequence ID" value="NZ_LR216287.1"/>
</dbReference>
<dbReference type="Gene3D" id="1.10.730.10">
    <property type="entry name" value="Isoleucyl-tRNA Synthetase, Domain 1"/>
    <property type="match status" value="1"/>
</dbReference>
<dbReference type="AlphaFoldDB" id="A0A484I501"/>
<dbReference type="GeneID" id="39419962"/>
<dbReference type="InterPro" id="IPR009008">
    <property type="entry name" value="Val/Leu/Ile-tRNA-synth_edit"/>
</dbReference>
<evidence type="ECO:0000313" key="12">
    <source>
        <dbReference type="EMBL" id="VFJ12745.1"/>
    </source>
</evidence>
<dbReference type="KEGG" id="nfn:NFRAN_0424"/>
<sequence>MNLGNKLDLKDIENQVKTYYNDPIVKNRIQNFVDNPDNFCSTIGYIEGPPTMNGEPHLGHLRGRIIKDLWYRKSFLQKKKPIFRAGWDSQGLPVELQAEKILGLTGSKSENLKKVGVEKIVETCKKIILEYNQKWLEVDQLIGMSFDYKNAYWTYKDSYIEREWTYIKKAFQDGILKEWFRVVAYCPSCQTSLSNAEINQGYEQVEDPSFYYKVKLVNTDTYVVVWTTMPFTVVTDELIGINPRASYSTVKINHNNSTEKWIVSENRLEGLMKELMIDEYEIINVFEGKELEGQSYIHPLLTNIPGLQKLASDYKIHYIIAEDFVDFTTGSGIVHLSPANGEDDFNIATKRGIPIFVPIDDRAFFTRDAGKYQNKFVRDVDIEIVEDMKQANSLVQISKVLHKYPTCWRSHHKIVWIARKEYFYMIDQMGNKPFEAASNVEYFYEQPKNRFLEIIRERIPWCISRERVWGTPLPIWKCKKCSKIEGLFSRREIIQRATKLPHGENFELHRPWIDEISIECRNCAGEMVREPFVLDTWHNSGSAPYSSLTDKEFENIIPASFLTEGIDQTRGWAYTLLILNVILKNIPQSPFRSFLFTGHVLDERGNKMSKSLGNVVDAFTLLRNNPVDLVRFYMMWKSSPIEPLNFDPKEMISRPHQVLSTLYYLHVYYEQNAEYDKFRYQSLTGKGEMNIEKDLLKSQDIWILTKLAKLISNVNYHLDTCRFHEACHEIENFIINSLSQTYIPLIRYDLWSDNAEDKGRRFTIYKILSRCLFSLDVILHPICPFITEYLYQTCFKQYDLILQDRSLDLDFLKRVSSDKIESAFDKIKEISSMSFALRNKNMLKRRWPLETIYVFTDDTSFLELEGMIELLKGQMNIETVIIKKINLENNAAKILDILKSNAPIIPILTINRKTIAKIVKGDIGVLIEKFEKTNKVDVLQRLQQFGSFNFEYSEGKSVDLTLQDINIDFETTNEYTALEKDNLILLLNKHRNDELILRGMIKDLARNIQQLRKELGYSPTAILNTAYISNFSKDEIGKLQKFETDLKNLVRVQKIEFPQGTSDSNFKWKQIDIDGKDIAIYIR</sequence>
<dbReference type="InterPro" id="IPR014729">
    <property type="entry name" value="Rossmann-like_a/b/a_fold"/>
</dbReference>
<keyword evidence="3 9" id="KW-0547">Nucleotide-binding</keyword>
<keyword evidence="5 9" id="KW-0648">Protein biosynthesis</keyword>
<dbReference type="InterPro" id="IPR009080">
    <property type="entry name" value="tRNAsynth_Ia_anticodon-bd"/>
</dbReference>
<evidence type="ECO:0000313" key="13">
    <source>
        <dbReference type="Proteomes" id="UP000294299"/>
    </source>
</evidence>
<dbReference type="SUPFAM" id="SSF50677">
    <property type="entry name" value="ValRS/IleRS/LeuRS editing domain"/>
    <property type="match status" value="1"/>
</dbReference>
<dbReference type="EMBL" id="LR216287">
    <property type="protein sequence ID" value="VFJ12745.1"/>
    <property type="molecule type" value="Genomic_DNA"/>
</dbReference>
<dbReference type="GO" id="GO:0002161">
    <property type="term" value="F:aminoacyl-tRNA deacylase activity"/>
    <property type="evidence" value="ECO:0007669"/>
    <property type="project" value="InterPro"/>
</dbReference>
<protein>
    <recommendedName>
        <fullName evidence="1 8">Isoleucine--tRNA ligase</fullName>
        <ecNumber evidence="1 8">6.1.1.5</ecNumber>
    </recommendedName>
</protein>
<evidence type="ECO:0000259" key="10">
    <source>
        <dbReference type="Pfam" id="PF00133"/>
    </source>
</evidence>
<evidence type="ECO:0000256" key="6">
    <source>
        <dbReference type="ARBA" id="ARBA00023146"/>
    </source>
</evidence>
<dbReference type="GO" id="GO:0004822">
    <property type="term" value="F:isoleucine-tRNA ligase activity"/>
    <property type="evidence" value="ECO:0007669"/>
    <property type="project" value="UniProtKB-UniRule"/>
</dbReference>
<dbReference type="PANTHER" id="PTHR42780">
    <property type="entry name" value="SOLEUCYL-TRNA SYNTHETASE"/>
    <property type="match status" value="1"/>
</dbReference>
<dbReference type="InterPro" id="IPR002301">
    <property type="entry name" value="Ile-tRNA-ligase"/>
</dbReference>
<comment type="similarity">
    <text evidence="9">Belongs to the class-I aminoacyl-tRNA synthetase family.</text>
</comment>
<evidence type="ECO:0000256" key="5">
    <source>
        <dbReference type="ARBA" id="ARBA00022917"/>
    </source>
</evidence>
<keyword evidence="13" id="KW-1185">Reference proteome</keyword>
<evidence type="ECO:0000256" key="9">
    <source>
        <dbReference type="RuleBase" id="RU363035"/>
    </source>
</evidence>
<dbReference type="InterPro" id="IPR002300">
    <property type="entry name" value="aa-tRNA-synth_Ia"/>
</dbReference>
<evidence type="ECO:0000256" key="1">
    <source>
        <dbReference type="ARBA" id="ARBA00013165"/>
    </source>
</evidence>
<accession>A0A484I501</accession>
<keyword evidence="4 9" id="KW-0067">ATP-binding</keyword>
<reference evidence="12 13" key="1">
    <citation type="submission" date="2019-02" db="EMBL/GenBank/DDBJ databases">
        <authorList>
            <person name="Lehtovirta-Morley E L."/>
        </authorList>
    </citation>
    <scope>NUCLEOTIDE SEQUENCE [LARGE SCALE GENOMIC DNA]</scope>
    <source>
        <strain evidence="12">NFRAN1</strain>
    </source>
</reference>
<evidence type="ECO:0000259" key="11">
    <source>
        <dbReference type="Pfam" id="PF08264"/>
    </source>
</evidence>
<feature type="domain" description="Aminoacyl-tRNA synthetase class Ia" evidence="10">
    <location>
        <begin position="45"/>
        <end position="646"/>
    </location>
</feature>
<comment type="catalytic activity">
    <reaction evidence="7">
        <text>tRNA(Ile) + L-isoleucine + ATP = L-isoleucyl-tRNA(Ile) + AMP + diphosphate</text>
        <dbReference type="Rhea" id="RHEA:11060"/>
        <dbReference type="Rhea" id="RHEA-COMP:9666"/>
        <dbReference type="Rhea" id="RHEA-COMP:9695"/>
        <dbReference type="ChEBI" id="CHEBI:30616"/>
        <dbReference type="ChEBI" id="CHEBI:33019"/>
        <dbReference type="ChEBI" id="CHEBI:58045"/>
        <dbReference type="ChEBI" id="CHEBI:78442"/>
        <dbReference type="ChEBI" id="CHEBI:78528"/>
        <dbReference type="ChEBI" id="CHEBI:456215"/>
        <dbReference type="EC" id="6.1.1.5"/>
    </reaction>
</comment>
<dbReference type="InterPro" id="IPR023586">
    <property type="entry name" value="Ile-tRNA-ligase_type2"/>
</dbReference>
<dbReference type="Pfam" id="PF19302">
    <property type="entry name" value="DUF5915"/>
    <property type="match status" value="1"/>
</dbReference>
<dbReference type="Gene3D" id="3.90.740.10">
    <property type="entry name" value="Valyl/Leucyl/Isoleucyl-tRNA synthetase, editing domain"/>
    <property type="match status" value="1"/>
</dbReference>
<dbReference type="PANTHER" id="PTHR42780:SF1">
    <property type="entry name" value="ISOLEUCINE--TRNA LIGASE, CYTOPLASMIC"/>
    <property type="match status" value="1"/>
</dbReference>
<dbReference type="PROSITE" id="PS00178">
    <property type="entry name" value="AA_TRNA_LIGASE_I"/>
    <property type="match status" value="1"/>
</dbReference>
<dbReference type="EC" id="6.1.1.5" evidence="1 8"/>
<evidence type="ECO:0000256" key="4">
    <source>
        <dbReference type="ARBA" id="ARBA00022840"/>
    </source>
</evidence>
<dbReference type="Pfam" id="PF08264">
    <property type="entry name" value="Anticodon_1"/>
    <property type="match status" value="1"/>
</dbReference>
<keyword evidence="2 9" id="KW-0436">Ligase</keyword>
<dbReference type="OrthoDB" id="30823at2157"/>
<dbReference type="GO" id="GO:0006428">
    <property type="term" value="P:isoleucyl-tRNA aminoacylation"/>
    <property type="evidence" value="ECO:0007669"/>
    <property type="project" value="UniProtKB-UniRule"/>
</dbReference>
<dbReference type="InterPro" id="IPR001412">
    <property type="entry name" value="aa-tRNA-synth_I_CS"/>
</dbReference>
<dbReference type="Proteomes" id="UP000294299">
    <property type="component" value="Chromosome NFRAN"/>
</dbReference>
<dbReference type="Pfam" id="PF00133">
    <property type="entry name" value="tRNA-synt_1"/>
    <property type="match status" value="1"/>
</dbReference>
<keyword evidence="6 9" id="KW-0030">Aminoacyl-tRNA synthetase</keyword>
<evidence type="ECO:0000256" key="3">
    <source>
        <dbReference type="ARBA" id="ARBA00022741"/>
    </source>
</evidence>
<dbReference type="Gene3D" id="3.40.50.620">
    <property type="entry name" value="HUPs"/>
    <property type="match status" value="2"/>
</dbReference>
<dbReference type="SUPFAM" id="SSF47323">
    <property type="entry name" value="Anticodon-binding domain of a subclass of class I aminoacyl-tRNA synthetases"/>
    <property type="match status" value="1"/>
</dbReference>
<dbReference type="SUPFAM" id="SSF52374">
    <property type="entry name" value="Nucleotidylyl transferase"/>
    <property type="match status" value="1"/>
</dbReference>
<dbReference type="PRINTS" id="PR00984">
    <property type="entry name" value="TRNASYNTHILE"/>
</dbReference>
<dbReference type="InterPro" id="IPR013155">
    <property type="entry name" value="M/V/L/I-tRNA-synth_anticd-bd"/>
</dbReference>
<feature type="domain" description="Methionyl/Valyl/Leucyl/Isoleucyl-tRNA synthetase anticodon-binding" evidence="11">
    <location>
        <begin position="700"/>
        <end position="851"/>
    </location>
</feature>
<organism evidence="12 13">
    <name type="scientific">Candidatus Nitrosocosmicus franklandianus</name>
    <dbReference type="NCBI Taxonomy" id="1798806"/>
    <lineage>
        <taxon>Archaea</taxon>
        <taxon>Nitrososphaerota</taxon>
        <taxon>Nitrososphaeria</taxon>
        <taxon>Nitrososphaerales</taxon>
        <taxon>Nitrososphaeraceae</taxon>
        <taxon>Candidatus Nitrosocosmicus</taxon>
    </lineage>
</organism>
<name>A0A484I501_9ARCH</name>
<proteinExistence type="inferred from homology"/>
<evidence type="ECO:0000256" key="2">
    <source>
        <dbReference type="ARBA" id="ARBA00022598"/>
    </source>
</evidence>